<dbReference type="PANTHER" id="PTHR43233:SF1">
    <property type="entry name" value="FAMILY N-ACETYLTRANSFERASE, PUTATIVE (AFU_ORTHOLOGUE AFUA_6G03350)-RELATED"/>
    <property type="match status" value="1"/>
</dbReference>
<name>A0A094WDC2_9BACT</name>
<evidence type="ECO:0000313" key="2">
    <source>
        <dbReference type="EMBL" id="KGA93652.1"/>
    </source>
</evidence>
<keyword evidence="2" id="KW-0067">ATP-binding</keyword>
<gene>
    <name evidence="2" type="ORF">LptCag_1362</name>
</gene>
<dbReference type="Gene3D" id="3.40.630.30">
    <property type="match status" value="1"/>
</dbReference>
<dbReference type="OrthoDB" id="482525at2"/>
<organism evidence="2 3">
    <name type="scientific">Leptospirillum ferriphilum</name>
    <dbReference type="NCBI Taxonomy" id="178606"/>
    <lineage>
        <taxon>Bacteria</taxon>
        <taxon>Pseudomonadati</taxon>
        <taxon>Nitrospirota</taxon>
        <taxon>Nitrospiria</taxon>
        <taxon>Nitrospirales</taxon>
        <taxon>Nitrospiraceae</taxon>
        <taxon>Leptospirillum</taxon>
    </lineage>
</organism>
<proteinExistence type="predicted"/>
<dbReference type="EMBL" id="JPGK01000005">
    <property type="protein sequence ID" value="KGA93652.1"/>
    <property type="molecule type" value="Genomic_DNA"/>
</dbReference>
<accession>A0A094WDC2</accession>
<dbReference type="CDD" id="cd04301">
    <property type="entry name" value="NAT_SF"/>
    <property type="match status" value="1"/>
</dbReference>
<comment type="caution">
    <text evidence="2">The sequence shown here is derived from an EMBL/GenBank/DDBJ whole genome shotgun (WGS) entry which is preliminary data.</text>
</comment>
<dbReference type="InterPro" id="IPR053144">
    <property type="entry name" value="Acetyltransferase_Butenolide"/>
</dbReference>
<dbReference type="PATRIC" id="fig|178606.4.peg.1361"/>
<dbReference type="Proteomes" id="UP000029452">
    <property type="component" value="Unassembled WGS sequence"/>
</dbReference>
<dbReference type="PROSITE" id="PS51186">
    <property type="entry name" value="GNAT"/>
    <property type="match status" value="1"/>
</dbReference>
<evidence type="ECO:0000259" key="1">
    <source>
        <dbReference type="PROSITE" id="PS51186"/>
    </source>
</evidence>
<dbReference type="GO" id="GO:0004386">
    <property type="term" value="F:helicase activity"/>
    <property type="evidence" value="ECO:0007669"/>
    <property type="project" value="UniProtKB-KW"/>
</dbReference>
<evidence type="ECO:0000313" key="3">
    <source>
        <dbReference type="Proteomes" id="UP000029452"/>
    </source>
</evidence>
<protein>
    <submittedName>
        <fullName evidence="2">Protein export cytoplasm protein SecA ATPase RNA helicase</fullName>
    </submittedName>
</protein>
<dbReference type="PANTHER" id="PTHR43233">
    <property type="entry name" value="FAMILY N-ACETYLTRANSFERASE, PUTATIVE (AFU_ORTHOLOGUE AFUA_6G03350)-RELATED"/>
    <property type="match status" value="1"/>
</dbReference>
<feature type="domain" description="N-acetyltransferase" evidence="1">
    <location>
        <begin position="3"/>
        <end position="134"/>
    </location>
</feature>
<keyword evidence="2" id="KW-0378">Hydrolase</keyword>
<dbReference type="AlphaFoldDB" id="A0A094WDC2"/>
<reference evidence="2 3" key="1">
    <citation type="submission" date="2014-06" db="EMBL/GenBank/DDBJ databases">
        <title>Draft genome sequence of iron oxidizing acidophile Leptospirillum ferriphilum DSM14647.</title>
        <authorList>
            <person name="Cardenas J.P."/>
            <person name="Lazcano M."/>
            <person name="Ossandon F.J."/>
            <person name="Corbett M."/>
            <person name="Holmes D.S."/>
            <person name="Watkin E."/>
        </authorList>
    </citation>
    <scope>NUCLEOTIDE SEQUENCE [LARGE SCALE GENOMIC DNA]</scope>
    <source>
        <strain evidence="2 3">DSM 14647</strain>
    </source>
</reference>
<dbReference type="InterPro" id="IPR016181">
    <property type="entry name" value="Acyl_CoA_acyltransferase"/>
</dbReference>
<keyword evidence="2" id="KW-0347">Helicase</keyword>
<dbReference type="SUPFAM" id="SSF55729">
    <property type="entry name" value="Acyl-CoA N-acyltransferases (Nat)"/>
    <property type="match status" value="1"/>
</dbReference>
<keyword evidence="2" id="KW-0547">Nucleotide-binding</keyword>
<dbReference type="InterPro" id="IPR000182">
    <property type="entry name" value="GNAT_dom"/>
</dbReference>
<dbReference type="RefSeq" id="WP_036082244.1">
    <property type="nucleotide sequence ID" value="NZ_JBPKCJ010000010.1"/>
</dbReference>
<dbReference type="GO" id="GO:0016747">
    <property type="term" value="F:acyltransferase activity, transferring groups other than amino-acyl groups"/>
    <property type="evidence" value="ECO:0007669"/>
    <property type="project" value="InterPro"/>
</dbReference>
<sequence>MDISYREDKEIRVDQAIDLYLRSTLGQRRPVGRPDIFEGMLKNATLVLTAWDGEVLVGIARTLTDFTYVAYLADLAVDLAYQRKGIGRELVRRTRLCLEPSCTIVLLAAPAADSYYAGLGFEPNPRGWVLRGEW</sequence>
<dbReference type="Pfam" id="PF13508">
    <property type="entry name" value="Acetyltransf_7"/>
    <property type="match status" value="1"/>
</dbReference>